<evidence type="ECO:0000313" key="3">
    <source>
        <dbReference type="EMBL" id="OAQ57840.1"/>
    </source>
</evidence>
<evidence type="ECO:0000256" key="1">
    <source>
        <dbReference type="PROSITE-ProRule" id="PRU00047"/>
    </source>
</evidence>
<dbReference type="GO" id="GO:0003676">
    <property type="term" value="F:nucleic acid binding"/>
    <property type="evidence" value="ECO:0007669"/>
    <property type="project" value="InterPro"/>
</dbReference>
<sequence>MVKQAMETTRLAAGVRVLRDELYPIKVDNVRRTAVLDDGGEVLAGAAETFGQENEAKVAKIAWLSRRDVPKAYGSMVVYLSKGADARRLLAERFFHAGGESGCTGVFERRPRPEQCYNCQEIGHKAFQCKGKQRCARCAKEGHRHENCHEEIMKCVPCGGPHESFSRHCPKLYPTQKE</sequence>
<dbReference type="Gene3D" id="4.10.60.10">
    <property type="entry name" value="Zinc finger, CCHC-type"/>
    <property type="match status" value="1"/>
</dbReference>
<dbReference type="Pfam" id="PF00098">
    <property type="entry name" value="zf-CCHC"/>
    <property type="match status" value="1"/>
</dbReference>
<evidence type="ECO:0000313" key="4">
    <source>
        <dbReference type="Proteomes" id="UP000078397"/>
    </source>
</evidence>
<dbReference type="PROSITE" id="PS50158">
    <property type="entry name" value="ZF_CCHC"/>
    <property type="match status" value="1"/>
</dbReference>
<keyword evidence="4" id="KW-1185">Reference proteome</keyword>
<dbReference type="Proteomes" id="UP000078397">
    <property type="component" value="Unassembled WGS sequence"/>
</dbReference>
<dbReference type="GO" id="GO:0008270">
    <property type="term" value="F:zinc ion binding"/>
    <property type="evidence" value="ECO:0007669"/>
    <property type="project" value="UniProtKB-KW"/>
</dbReference>
<organism evidence="3 4">
    <name type="scientific">Pochonia chlamydosporia 170</name>
    <dbReference type="NCBI Taxonomy" id="1380566"/>
    <lineage>
        <taxon>Eukaryota</taxon>
        <taxon>Fungi</taxon>
        <taxon>Dikarya</taxon>
        <taxon>Ascomycota</taxon>
        <taxon>Pezizomycotina</taxon>
        <taxon>Sordariomycetes</taxon>
        <taxon>Hypocreomycetidae</taxon>
        <taxon>Hypocreales</taxon>
        <taxon>Clavicipitaceae</taxon>
        <taxon>Pochonia</taxon>
    </lineage>
</organism>
<dbReference type="InterPro" id="IPR036875">
    <property type="entry name" value="Znf_CCHC_sf"/>
</dbReference>
<dbReference type="InterPro" id="IPR001878">
    <property type="entry name" value="Znf_CCHC"/>
</dbReference>
<dbReference type="KEGG" id="pchm:VFPPC_17080"/>
<dbReference type="STRING" id="1380566.A0A179EXW0"/>
<evidence type="ECO:0000259" key="2">
    <source>
        <dbReference type="PROSITE" id="PS50158"/>
    </source>
</evidence>
<keyword evidence="1" id="KW-0479">Metal-binding</keyword>
<dbReference type="SUPFAM" id="SSF57756">
    <property type="entry name" value="Retrovirus zinc finger-like domains"/>
    <property type="match status" value="1"/>
</dbReference>
<dbReference type="OrthoDB" id="4920372at2759"/>
<keyword evidence="1" id="KW-0862">Zinc</keyword>
<name>A0A179EXW0_METCM</name>
<keyword evidence="1" id="KW-0863">Zinc-finger</keyword>
<comment type="caution">
    <text evidence="3">The sequence shown here is derived from an EMBL/GenBank/DDBJ whole genome shotgun (WGS) entry which is preliminary data.</text>
</comment>
<proteinExistence type="predicted"/>
<feature type="domain" description="CCHC-type" evidence="2">
    <location>
        <begin position="116"/>
        <end position="130"/>
    </location>
</feature>
<accession>A0A179EXW0</accession>
<dbReference type="GeneID" id="28858823"/>
<gene>
    <name evidence="3" type="ORF">VFPPC_17080</name>
</gene>
<dbReference type="SMART" id="SM00343">
    <property type="entry name" value="ZnF_C2HC"/>
    <property type="match status" value="2"/>
</dbReference>
<protein>
    <submittedName>
        <fullName evidence="3">Transposon I factor</fullName>
    </submittedName>
</protein>
<reference evidence="3 4" key="1">
    <citation type="journal article" date="2016" name="PLoS Pathog.">
        <title>Biosynthesis of antibiotic leucinostatins in bio-control fungus Purpureocillium lilacinum and their inhibition on phytophthora revealed by genome mining.</title>
        <authorList>
            <person name="Wang G."/>
            <person name="Liu Z."/>
            <person name="Lin R."/>
            <person name="Li E."/>
            <person name="Mao Z."/>
            <person name="Ling J."/>
            <person name="Yang Y."/>
            <person name="Yin W.B."/>
            <person name="Xie B."/>
        </authorList>
    </citation>
    <scope>NUCLEOTIDE SEQUENCE [LARGE SCALE GENOMIC DNA]</scope>
    <source>
        <strain evidence="3">170</strain>
    </source>
</reference>
<dbReference type="RefSeq" id="XP_018136107.1">
    <property type="nucleotide sequence ID" value="XM_018294829.1"/>
</dbReference>
<dbReference type="EMBL" id="LSBJ02000003">
    <property type="protein sequence ID" value="OAQ57840.1"/>
    <property type="molecule type" value="Genomic_DNA"/>
</dbReference>
<dbReference type="AlphaFoldDB" id="A0A179EXW0"/>